<dbReference type="HOGENOM" id="CLU_009030_1_0_1"/>
<dbReference type="Pfam" id="PF00172">
    <property type="entry name" value="Zn_clus"/>
    <property type="match status" value="1"/>
</dbReference>
<keyword evidence="2" id="KW-0862">Zinc</keyword>
<dbReference type="PROSITE" id="PS00463">
    <property type="entry name" value="ZN2_CY6_FUNGAL_1"/>
    <property type="match status" value="1"/>
</dbReference>
<evidence type="ECO:0000256" key="2">
    <source>
        <dbReference type="ARBA" id="ARBA00022833"/>
    </source>
</evidence>
<dbReference type="AlphaFoldDB" id="A7TR31"/>
<dbReference type="InterPro" id="IPR050675">
    <property type="entry name" value="OAF3"/>
</dbReference>
<keyword evidence="5" id="KW-0804">Transcription</keyword>
<dbReference type="GO" id="GO:0000821">
    <property type="term" value="P:regulation of arginine metabolic process"/>
    <property type="evidence" value="ECO:0007669"/>
    <property type="project" value="EnsemblFungi"/>
</dbReference>
<dbReference type="InterPro" id="IPR021858">
    <property type="entry name" value="Fun_TF"/>
</dbReference>
<feature type="region of interest" description="Disordered" evidence="7">
    <location>
        <begin position="172"/>
        <end position="192"/>
    </location>
</feature>
<dbReference type="KEGG" id="vpo:Kpol_455p10"/>
<evidence type="ECO:0000256" key="7">
    <source>
        <dbReference type="SAM" id="MobiDB-lite"/>
    </source>
</evidence>
<dbReference type="GeneID" id="5543352"/>
<dbReference type="PhylomeDB" id="A7TR31"/>
<organism evidence="10">
    <name type="scientific">Vanderwaltozyma polyspora (strain ATCC 22028 / DSM 70294 / BCRC 21397 / CBS 2163 / NBRC 10782 / NRRL Y-8283 / UCD 57-17)</name>
    <name type="common">Kluyveromyces polysporus</name>
    <dbReference type="NCBI Taxonomy" id="436907"/>
    <lineage>
        <taxon>Eukaryota</taxon>
        <taxon>Fungi</taxon>
        <taxon>Dikarya</taxon>
        <taxon>Ascomycota</taxon>
        <taxon>Saccharomycotina</taxon>
        <taxon>Saccharomycetes</taxon>
        <taxon>Saccharomycetales</taxon>
        <taxon>Saccharomycetaceae</taxon>
        <taxon>Vanderwaltozyma</taxon>
    </lineage>
</organism>
<dbReference type="GO" id="GO:0000981">
    <property type="term" value="F:DNA-binding transcription factor activity, RNA polymerase II-specific"/>
    <property type="evidence" value="ECO:0007669"/>
    <property type="project" value="InterPro"/>
</dbReference>
<dbReference type="GO" id="GO:0005634">
    <property type="term" value="C:nucleus"/>
    <property type="evidence" value="ECO:0007669"/>
    <property type="project" value="EnsemblFungi"/>
</dbReference>
<evidence type="ECO:0000256" key="5">
    <source>
        <dbReference type="ARBA" id="ARBA00023163"/>
    </source>
</evidence>
<dbReference type="SUPFAM" id="SSF57701">
    <property type="entry name" value="Zn2/Cys6 DNA-binding domain"/>
    <property type="match status" value="1"/>
</dbReference>
<name>A7TR31_VANPO</name>
<dbReference type="GO" id="GO:0003677">
    <property type="term" value="F:DNA binding"/>
    <property type="evidence" value="ECO:0007669"/>
    <property type="project" value="UniProtKB-KW"/>
</dbReference>
<dbReference type="PROSITE" id="PS50048">
    <property type="entry name" value="ZN2_CY6_FUNGAL_2"/>
    <property type="match status" value="1"/>
</dbReference>
<dbReference type="EMBL" id="DS480469">
    <property type="protein sequence ID" value="EDO15279.1"/>
    <property type="molecule type" value="Genomic_DNA"/>
</dbReference>
<dbReference type="Proteomes" id="UP000000267">
    <property type="component" value="Unassembled WGS sequence"/>
</dbReference>
<keyword evidence="1" id="KW-0479">Metal-binding</keyword>
<dbReference type="OrthoDB" id="3477330at2759"/>
<dbReference type="SMART" id="SM00066">
    <property type="entry name" value="GAL4"/>
    <property type="match status" value="1"/>
</dbReference>
<dbReference type="CDD" id="cd00067">
    <property type="entry name" value="GAL4"/>
    <property type="match status" value="1"/>
</dbReference>
<protein>
    <recommendedName>
        <fullName evidence="8">Zn(2)-C6 fungal-type domain-containing protein</fullName>
    </recommendedName>
</protein>
<keyword evidence="3" id="KW-0805">Transcription regulation</keyword>
<dbReference type="InParanoid" id="A7TR31"/>
<dbReference type="InterPro" id="IPR036864">
    <property type="entry name" value="Zn2-C6_fun-type_DNA-bd_sf"/>
</dbReference>
<dbReference type="PANTHER" id="PTHR31069:SF32">
    <property type="entry name" value="ARGININE METABOLISM REGULATION PROTEIN II"/>
    <property type="match status" value="1"/>
</dbReference>
<proteinExistence type="predicted"/>
<feature type="compositionally biased region" description="Polar residues" evidence="7">
    <location>
        <begin position="178"/>
        <end position="192"/>
    </location>
</feature>
<dbReference type="InterPro" id="IPR001138">
    <property type="entry name" value="Zn2Cys6_DnaBD"/>
</dbReference>
<dbReference type="GO" id="GO:0003712">
    <property type="term" value="F:transcription coregulator activity"/>
    <property type="evidence" value="ECO:0007669"/>
    <property type="project" value="EnsemblFungi"/>
</dbReference>
<reference evidence="9 10" key="1">
    <citation type="journal article" date="2007" name="Proc. Natl. Acad. Sci. U.S.A.">
        <title>Independent sorting-out of thousands of duplicated gene pairs in two yeast species descended from a whole-genome duplication.</title>
        <authorList>
            <person name="Scannell D.R."/>
            <person name="Frank A.C."/>
            <person name="Conant G.C."/>
            <person name="Byrne K.P."/>
            <person name="Woolfit M."/>
            <person name="Wolfe K.H."/>
        </authorList>
    </citation>
    <scope>NUCLEOTIDE SEQUENCE [LARGE SCALE GENOMIC DNA]</scope>
    <source>
        <strain evidence="10">ATCC 22028 / DSM 70294 / BCRC 21397 / CBS 2163 / NBRC 10782 / NRRL Y-8283 / UCD 57-17</strain>
    </source>
</reference>
<evidence type="ECO:0000313" key="10">
    <source>
        <dbReference type="Proteomes" id="UP000000267"/>
    </source>
</evidence>
<dbReference type="OMA" id="ARQIMFE"/>
<dbReference type="PANTHER" id="PTHR31069">
    <property type="entry name" value="OLEATE-ACTIVATED TRANSCRIPTION FACTOR 1-RELATED"/>
    <property type="match status" value="1"/>
</dbReference>
<feature type="domain" description="Zn(2)-C6 fungal-type" evidence="8">
    <location>
        <begin position="25"/>
        <end position="53"/>
    </location>
</feature>
<evidence type="ECO:0000256" key="1">
    <source>
        <dbReference type="ARBA" id="ARBA00022723"/>
    </source>
</evidence>
<dbReference type="GO" id="GO:0008270">
    <property type="term" value="F:zinc ion binding"/>
    <property type="evidence" value="ECO:0007669"/>
    <property type="project" value="InterPro"/>
</dbReference>
<evidence type="ECO:0000259" key="8">
    <source>
        <dbReference type="PROSITE" id="PS50048"/>
    </source>
</evidence>
<gene>
    <name evidence="9" type="ORF">Kpol_455p10</name>
</gene>
<feature type="compositionally biased region" description="Low complexity" evidence="7">
    <location>
        <begin position="70"/>
        <end position="98"/>
    </location>
</feature>
<evidence type="ECO:0000256" key="3">
    <source>
        <dbReference type="ARBA" id="ARBA00023015"/>
    </source>
</evidence>
<dbReference type="RefSeq" id="XP_001643137.1">
    <property type="nucleotide sequence ID" value="XM_001643087.1"/>
</dbReference>
<evidence type="ECO:0000313" key="9">
    <source>
        <dbReference type="EMBL" id="EDO15279.1"/>
    </source>
</evidence>
<evidence type="ECO:0000256" key="6">
    <source>
        <dbReference type="ARBA" id="ARBA00023242"/>
    </source>
</evidence>
<dbReference type="Gene3D" id="4.10.240.10">
    <property type="entry name" value="Zn(2)-C6 fungal-type DNA-binding domain"/>
    <property type="match status" value="1"/>
</dbReference>
<dbReference type="eggNOG" id="ENOG502QQBG">
    <property type="taxonomic scope" value="Eukaryota"/>
</dbReference>
<dbReference type="Pfam" id="PF11951">
    <property type="entry name" value="Fungal_trans_2"/>
    <property type="match status" value="1"/>
</dbReference>
<keyword evidence="6" id="KW-0539">Nucleus</keyword>
<evidence type="ECO:0000256" key="4">
    <source>
        <dbReference type="ARBA" id="ARBA00023125"/>
    </source>
</evidence>
<feature type="region of interest" description="Disordered" evidence="7">
    <location>
        <begin position="69"/>
        <end position="98"/>
    </location>
</feature>
<sequence length="830" mass="95764">MTSKIERSQAKNNKNSYKRIKTFTGCWTCRSRKIKCDLTKPSCRKCTNSRIECGGYDIKLVWTEPVDFNTPEVSSTSREESVSSNISGSASNSTPSNKFTLINNNINNTSTQSNETQKRRNITLVKYKNSKSYTYYEEMDEELISLQNPKKDKIDNGQTYIIKNFGVFKAHHSDESTPKTTATPSNSEINSNQDTVVSQSFYDVNENMNNWISNELKDDFMLSLSALQGLPVSSHSFDDLVNDLDVQDSYRSLFHNPTNDELIDSNLKSIKYQYHGNENLINPDHNLTETGNLINTLESPTSLNNMVSYKEEINLDPLENDMKMPNFIMEVVPSRLPELVSSSDPLTDFPNSALKINSLTRFLLNYYYENVADLMTVIPISANPWKKMYFPTVLRALGDLCGIGHTSNSKKSLLNAILAVSCFNLQSKFPKNSNEMIFYLNLGINFRNQASNYLKECLENTVNLEKYKDIVVALLSMNSIDVVWGTMADCRYHLTVCEDFIESRLKLRPILSNKAKILHSIFAFLKLIQDSTSLDKVREKEICIYFDNSKANDNNQDGTIRKFFETMDNFEGKLQNEKGYFQYDKYFNSENEDFNHAIVPSFKSQLYDSMNTTSSEHLNPKLLTSEIIYGLPNSLILLFSDCVSLIRHLEYFKLNNIKLSEEFLNYCNRFEIRLLNWKSDWNEESILKFKKINIDRYYSLKALNLHTESFYNSTIIYYFTMVRSFNISSLQQYVEDVLHGLKEINTLIEQNNVKIVPLIWQGFMAGCACTNTTLQGEFRTWASKLANTGMGSYWGARQAMLEVWRRRKHGEEGDSWYSVYKDWDMNLMLS</sequence>
<accession>A7TR31</accession>
<keyword evidence="4" id="KW-0238">DNA-binding</keyword>
<keyword evidence="10" id="KW-1185">Reference proteome</keyword>